<feature type="transmembrane region" description="Helical" evidence="6">
    <location>
        <begin position="76"/>
        <end position="96"/>
    </location>
</feature>
<evidence type="ECO:0000256" key="3">
    <source>
        <dbReference type="ARBA" id="ARBA00022692"/>
    </source>
</evidence>
<dbReference type="GO" id="GO:0000271">
    <property type="term" value="P:polysaccharide biosynthetic process"/>
    <property type="evidence" value="ECO:0007669"/>
    <property type="project" value="InterPro"/>
</dbReference>
<gene>
    <name evidence="8" type="ORF">ATC1_11240</name>
</gene>
<dbReference type="EMBL" id="DF968179">
    <property type="protein sequence ID" value="GAP39312.1"/>
    <property type="molecule type" value="Genomic_DNA"/>
</dbReference>
<organism evidence="8">
    <name type="scientific">Flexilinea flocculi</name>
    <dbReference type="NCBI Taxonomy" id="1678840"/>
    <lineage>
        <taxon>Bacteria</taxon>
        <taxon>Bacillati</taxon>
        <taxon>Chloroflexota</taxon>
        <taxon>Anaerolineae</taxon>
        <taxon>Anaerolineales</taxon>
        <taxon>Anaerolineaceae</taxon>
        <taxon>Flexilinea</taxon>
    </lineage>
</organism>
<protein>
    <submittedName>
        <fullName evidence="8">Putative flippase GtrA</fullName>
    </submittedName>
</protein>
<evidence type="ECO:0000256" key="5">
    <source>
        <dbReference type="ARBA" id="ARBA00023136"/>
    </source>
</evidence>
<dbReference type="AlphaFoldDB" id="A0A0K8P9H8"/>
<comment type="similarity">
    <text evidence="2">Belongs to the GtrA family.</text>
</comment>
<comment type="subcellular location">
    <subcellularLocation>
        <location evidence="1">Membrane</location>
        <topology evidence="1">Multi-pass membrane protein</topology>
    </subcellularLocation>
</comment>
<keyword evidence="3 6" id="KW-0812">Transmembrane</keyword>
<dbReference type="PANTHER" id="PTHR38459">
    <property type="entry name" value="PROPHAGE BACTOPRENOL-LINKED GLUCOSE TRANSLOCASE HOMOLOG"/>
    <property type="match status" value="1"/>
</dbReference>
<evidence type="ECO:0000256" key="1">
    <source>
        <dbReference type="ARBA" id="ARBA00004141"/>
    </source>
</evidence>
<dbReference type="Pfam" id="PF04138">
    <property type="entry name" value="GtrA_DPMS_TM"/>
    <property type="match status" value="1"/>
</dbReference>
<evidence type="ECO:0000313" key="9">
    <source>
        <dbReference type="Proteomes" id="UP000053370"/>
    </source>
</evidence>
<dbReference type="PANTHER" id="PTHR38459:SF1">
    <property type="entry name" value="PROPHAGE BACTOPRENOL-LINKED GLUCOSE TRANSLOCASE HOMOLOG"/>
    <property type="match status" value="1"/>
</dbReference>
<dbReference type="InterPro" id="IPR051401">
    <property type="entry name" value="GtrA_CellWall_Glycosyl"/>
</dbReference>
<proteinExistence type="inferred from homology"/>
<evidence type="ECO:0000259" key="7">
    <source>
        <dbReference type="Pfam" id="PF04138"/>
    </source>
</evidence>
<feature type="transmembrane region" description="Helical" evidence="6">
    <location>
        <begin position="45"/>
        <end position="64"/>
    </location>
</feature>
<feature type="transmembrane region" description="Helical" evidence="6">
    <location>
        <begin position="102"/>
        <end position="120"/>
    </location>
</feature>
<dbReference type="Proteomes" id="UP000053370">
    <property type="component" value="Unassembled WGS sequence"/>
</dbReference>
<name>A0A0K8P9H8_9CHLR</name>
<dbReference type="PATRIC" id="fig|1678840.3.peg.282"/>
<dbReference type="GO" id="GO:0005886">
    <property type="term" value="C:plasma membrane"/>
    <property type="evidence" value="ECO:0007669"/>
    <property type="project" value="TreeGrafter"/>
</dbReference>
<dbReference type="InterPro" id="IPR007267">
    <property type="entry name" value="GtrA_DPMS_TM"/>
</dbReference>
<dbReference type="STRING" id="1678840.ATC1_11240"/>
<sequence>MKDKKLFLRNLILYGIIGGISAGFDAAVFASLYKGFRIDEFIANIFSVHCGIFLSFFLNSRYNFRKTDKIKKRFTLFYLTGLFGLGLSSLILFLGNLLEVDIFLTKLFSIVFVALVQFFINRLAAFGDRQ</sequence>
<feature type="transmembrane region" description="Helical" evidence="6">
    <location>
        <begin position="12"/>
        <end position="33"/>
    </location>
</feature>
<feature type="domain" description="GtrA/DPMS transmembrane" evidence="7">
    <location>
        <begin position="14"/>
        <end position="126"/>
    </location>
</feature>
<keyword evidence="4 6" id="KW-1133">Transmembrane helix</keyword>
<evidence type="ECO:0000256" key="4">
    <source>
        <dbReference type="ARBA" id="ARBA00022989"/>
    </source>
</evidence>
<accession>A0A0K8P9H8</accession>
<keyword evidence="5 6" id="KW-0472">Membrane</keyword>
<evidence type="ECO:0000313" key="8">
    <source>
        <dbReference type="EMBL" id="GAP39312.1"/>
    </source>
</evidence>
<keyword evidence="9" id="KW-1185">Reference proteome</keyword>
<evidence type="ECO:0000256" key="6">
    <source>
        <dbReference type="SAM" id="Phobius"/>
    </source>
</evidence>
<reference evidence="8" key="1">
    <citation type="journal article" date="2015" name="Genome Announc.">
        <title>Draft Genome Sequence of Anaerolineae Strain TC1, a Novel Isolate from a Methanogenic Wastewater Treatment System.</title>
        <authorList>
            <person name="Matsuura N."/>
            <person name="Tourlousse D.M."/>
            <person name="Sun L."/>
            <person name="Toyonaga M."/>
            <person name="Kuroda K."/>
            <person name="Ohashi A."/>
            <person name="Cruz R."/>
            <person name="Yamaguchi T."/>
            <person name="Sekiguchi Y."/>
        </authorList>
    </citation>
    <scope>NUCLEOTIDE SEQUENCE [LARGE SCALE GENOMIC DNA]</scope>
    <source>
        <strain evidence="8">TC1</strain>
    </source>
</reference>
<evidence type="ECO:0000256" key="2">
    <source>
        <dbReference type="ARBA" id="ARBA00009399"/>
    </source>
</evidence>